<dbReference type="Proteomes" id="UP000255207">
    <property type="component" value="Unassembled WGS sequence"/>
</dbReference>
<evidence type="ECO:0000313" key="2">
    <source>
        <dbReference type="EMBL" id="RDJ26860.1"/>
    </source>
</evidence>
<dbReference type="PANTHER" id="PTHR34387:SF1">
    <property type="entry name" value="PERIPLASMIC IMMUNOGENIC PROTEIN"/>
    <property type="match status" value="1"/>
</dbReference>
<dbReference type="Pfam" id="PF04402">
    <property type="entry name" value="SIMPL"/>
    <property type="match status" value="1"/>
</dbReference>
<proteinExistence type="predicted"/>
<feature type="signal peptide" evidence="1">
    <location>
        <begin position="1"/>
        <end position="20"/>
    </location>
</feature>
<dbReference type="Gene3D" id="3.30.70.2970">
    <property type="entry name" value="Protein of unknown function (DUF541), domain 2"/>
    <property type="match status" value="1"/>
</dbReference>
<accession>A0A370L8Y9</accession>
<name>A0A370L8Y9_9HYPH</name>
<keyword evidence="1" id="KW-0732">Signal</keyword>
<organism evidence="2 3">
    <name type="scientific">Bosea caraganae</name>
    <dbReference type="NCBI Taxonomy" id="2763117"/>
    <lineage>
        <taxon>Bacteria</taxon>
        <taxon>Pseudomonadati</taxon>
        <taxon>Pseudomonadota</taxon>
        <taxon>Alphaproteobacteria</taxon>
        <taxon>Hyphomicrobiales</taxon>
        <taxon>Boseaceae</taxon>
        <taxon>Bosea</taxon>
    </lineage>
</organism>
<dbReference type="RefSeq" id="WP_114828742.1">
    <property type="nucleotide sequence ID" value="NZ_QQTO01000001.1"/>
</dbReference>
<sequence length="243" mass="24951">MMKKAILFAAMLALSSQAQAQNRDAAPAEGIVIRTEGEVRVKPDIATIQAGLVSEGKTAAEALSKNTPALAKLVEAVKAAGVAPADLVTSQVSLIPRMTQPPVTPGPRPPRAATIDGYEARTGLTITMRDLAKAGPLIDALVAAGSNEMSGISFGLADESKAKDAARKKAAEAARARAALYAEALGVKVGDLVSIVEAEAEAVGRASGDMRAFRMAASAAPISVEPGELTVTSSLRTVWRIAP</sequence>
<evidence type="ECO:0000256" key="1">
    <source>
        <dbReference type="SAM" id="SignalP"/>
    </source>
</evidence>
<dbReference type="Gene3D" id="3.30.110.170">
    <property type="entry name" value="Protein of unknown function (DUF541), domain 1"/>
    <property type="match status" value="1"/>
</dbReference>
<dbReference type="GO" id="GO:0006974">
    <property type="term" value="P:DNA damage response"/>
    <property type="evidence" value="ECO:0007669"/>
    <property type="project" value="TreeGrafter"/>
</dbReference>
<dbReference type="AlphaFoldDB" id="A0A370L8Y9"/>
<reference evidence="3" key="1">
    <citation type="submission" date="2018-07" db="EMBL/GenBank/DDBJ databases">
        <authorList>
            <person name="Safronova V.I."/>
            <person name="Chirak E.R."/>
            <person name="Sazanova A.L."/>
        </authorList>
    </citation>
    <scope>NUCLEOTIDE SEQUENCE [LARGE SCALE GENOMIC DNA]</scope>
    <source>
        <strain evidence="3">RCAM04685</strain>
    </source>
</reference>
<dbReference type="PANTHER" id="PTHR34387">
    <property type="entry name" value="SLR1258 PROTEIN"/>
    <property type="match status" value="1"/>
</dbReference>
<dbReference type="InterPro" id="IPR052022">
    <property type="entry name" value="26kDa_periplasmic_antigen"/>
</dbReference>
<evidence type="ECO:0000313" key="3">
    <source>
        <dbReference type="Proteomes" id="UP000255207"/>
    </source>
</evidence>
<protein>
    <submittedName>
        <fullName evidence="2">DUF541 domain-containing protein</fullName>
    </submittedName>
</protein>
<feature type="chain" id="PRO_5030068497" evidence="1">
    <location>
        <begin position="21"/>
        <end position="243"/>
    </location>
</feature>
<dbReference type="OrthoDB" id="9813144at2"/>
<keyword evidence="3" id="KW-1185">Reference proteome</keyword>
<dbReference type="EMBL" id="QQTP01000003">
    <property type="protein sequence ID" value="RDJ26860.1"/>
    <property type="molecule type" value="Genomic_DNA"/>
</dbReference>
<comment type="caution">
    <text evidence="2">The sequence shown here is derived from an EMBL/GenBank/DDBJ whole genome shotgun (WGS) entry which is preliminary data.</text>
</comment>
<dbReference type="InterPro" id="IPR007497">
    <property type="entry name" value="SIMPL/DUF541"/>
</dbReference>
<gene>
    <name evidence="2" type="ORF">DWE98_08405</name>
</gene>